<dbReference type="RefSeq" id="XP_035578129.1">
    <property type="nucleotide sequence ID" value="XM_035722236.1"/>
</dbReference>
<evidence type="ECO:0000313" key="2">
    <source>
        <dbReference type="Proteomes" id="UP000515165"/>
    </source>
</evidence>
<keyword evidence="2" id="KW-1185">Reference proteome</keyword>
<gene>
    <name evidence="3" type="primary">LOC118356024</name>
</gene>
<dbReference type="Proteomes" id="UP000515165">
    <property type="component" value="Chromosome 10"/>
</dbReference>
<evidence type="ECO:0000256" key="1">
    <source>
        <dbReference type="SAM" id="MobiDB-lite"/>
    </source>
</evidence>
<reference evidence="3" key="1">
    <citation type="submission" date="2025-08" db="UniProtKB">
        <authorList>
            <consortium name="RefSeq"/>
        </authorList>
    </citation>
    <scope>IDENTIFICATION</scope>
    <source>
        <tissue evidence="3">Blood</tissue>
    </source>
</reference>
<dbReference type="KEGG" id="zca:118356024"/>
<organism evidence="2 3">
    <name type="scientific">Zalophus californianus</name>
    <name type="common">California sealion</name>
    <dbReference type="NCBI Taxonomy" id="9704"/>
    <lineage>
        <taxon>Eukaryota</taxon>
        <taxon>Metazoa</taxon>
        <taxon>Chordata</taxon>
        <taxon>Craniata</taxon>
        <taxon>Vertebrata</taxon>
        <taxon>Euteleostomi</taxon>
        <taxon>Mammalia</taxon>
        <taxon>Eutheria</taxon>
        <taxon>Laurasiatheria</taxon>
        <taxon>Carnivora</taxon>
        <taxon>Caniformia</taxon>
        <taxon>Pinnipedia</taxon>
        <taxon>Otariidae</taxon>
        <taxon>Zalophus</taxon>
    </lineage>
</organism>
<feature type="compositionally biased region" description="Basic residues" evidence="1">
    <location>
        <begin position="201"/>
        <end position="216"/>
    </location>
</feature>
<name>A0A6P9EX52_ZALCA</name>
<dbReference type="GeneID" id="118356024"/>
<protein>
    <submittedName>
        <fullName evidence="3">Translation initiation factor IF-2-like</fullName>
    </submittedName>
</protein>
<dbReference type="AlphaFoldDB" id="A0A6P9EX52"/>
<feature type="compositionally biased region" description="Pro residues" evidence="1">
    <location>
        <begin position="182"/>
        <end position="196"/>
    </location>
</feature>
<feature type="compositionally biased region" description="Basic residues" evidence="1">
    <location>
        <begin position="267"/>
        <end position="279"/>
    </location>
</feature>
<accession>A0A6P9EX52</accession>
<sequence>MGQLGPPPLNRLYHQGTRSISEGLPEAKAQVQELECMGTQKPPLSHPSHSPLADWIANSVTEPNVTEAVAVTAPPGWVCPRERPRPNPRPSGLAGGGHLPRTRACPPQPACSALPASARPGGRSPPPTRGLGRGVRGPRRVWARPPNARPARHSSPARPRPGPHRPRGLPAASRAGVEGQPAPAPRPAPRALPPAPAAHSPRARRAGRAAAGRRGRAGPARPALHKVTAPELRGGGAWAPEVPPPGPAPPAPTGGHFRSRGVERGSRRGRAWRERKRRACERGRSGSRIPVPPLGTPVPHSWEPQGPLSRPKTPTPPLGTPAPPALTRDPDSTSGNPSAP</sequence>
<feature type="region of interest" description="Disordered" evidence="1">
    <location>
        <begin position="1"/>
        <end position="21"/>
    </location>
</feature>
<feature type="region of interest" description="Disordered" evidence="1">
    <location>
        <begin position="76"/>
        <end position="340"/>
    </location>
</feature>
<evidence type="ECO:0000313" key="3">
    <source>
        <dbReference type="RefSeq" id="XP_035578129.1"/>
    </source>
</evidence>
<proteinExistence type="predicted"/>
<feature type="compositionally biased region" description="Pro residues" evidence="1">
    <location>
        <begin position="241"/>
        <end position="252"/>
    </location>
</feature>
<feature type="compositionally biased region" description="Pro residues" evidence="1">
    <location>
        <begin position="313"/>
        <end position="324"/>
    </location>
</feature>